<feature type="compositionally biased region" description="Polar residues" evidence="1">
    <location>
        <begin position="450"/>
        <end position="459"/>
    </location>
</feature>
<evidence type="ECO:0000313" key="2">
    <source>
        <dbReference type="EMBL" id="KAG2173163.1"/>
    </source>
</evidence>
<dbReference type="PANTHER" id="PTHR12761:SF1">
    <property type="entry name" value="BLOC-3 COMPLEX MEMBER HPS1"/>
    <property type="match status" value="1"/>
</dbReference>
<reference evidence="2" key="1">
    <citation type="submission" date="2020-12" db="EMBL/GenBank/DDBJ databases">
        <title>Metabolic potential, ecology and presence of endohyphal bacteria is reflected in genomic diversity of Mucoromycotina.</title>
        <authorList>
            <person name="Muszewska A."/>
            <person name="Okrasinska A."/>
            <person name="Steczkiewicz K."/>
            <person name="Drgas O."/>
            <person name="Orlowska M."/>
            <person name="Perlinska-Lenart U."/>
            <person name="Aleksandrzak-Piekarczyk T."/>
            <person name="Szatraj K."/>
            <person name="Zielenkiewicz U."/>
            <person name="Pilsyk S."/>
            <person name="Malc E."/>
            <person name="Mieczkowski P."/>
            <person name="Kruszewska J.S."/>
            <person name="Biernat P."/>
            <person name="Pawlowska J."/>
        </authorList>
    </citation>
    <scope>NUCLEOTIDE SEQUENCE</scope>
    <source>
        <strain evidence="2">WA0000067209</strain>
    </source>
</reference>
<feature type="compositionally biased region" description="Low complexity" evidence="1">
    <location>
        <begin position="297"/>
        <end position="315"/>
    </location>
</feature>
<keyword evidence="3" id="KW-1185">Reference proteome</keyword>
<feature type="region of interest" description="Disordered" evidence="1">
    <location>
        <begin position="255"/>
        <end position="315"/>
    </location>
</feature>
<protein>
    <submittedName>
        <fullName evidence="2">Uncharacterized protein</fullName>
    </submittedName>
</protein>
<evidence type="ECO:0000313" key="3">
    <source>
        <dbReference type="Proteomes" id="UP000654370"/>
    </source>
</evidence>
<evidence type="ECO:0000256" key="1">
    <source>
        <dbReference type="SAM" id="MobiDB-lite"/>
    </source>
</evidence>
<dbReference type="OrthoDB" id="2394729at2759"/>
<comment type="caution">
    <text evidence="2">The sequence shown here is derived from an EMBL/GenBank/DDBJ whole genome shotgun (WGS) entry which is preliminary data.</text>
</comment>
<organism evidence="2 3">
    <name type="scientific">Mortierella isabellina</name>
    <name type="common">Filamentous fungus</name>
    <name type="synonym">Umbelopsis isabellina</name>
    <dbReference type="NCBI Taxonomy" id="91625"/>
    <lineage>
        <taxon>Eukaryota</taxon>
        <taxon>Fungi</taxon>
        <taxon>Fungi incertae sedis</taxon>
        <taxon>Mucoromycota</taxon>
        <taxon>Mucoromycotina</taxon>
        <taxon>Umbelopsidomycetes</taxon>
        <taxon>Umbelopsidales</taxon>
        <taxon>Umbelopsidaceae</taxon>
        <taxon>Umbelopsis</taxon>
    </lineage>
</organism>
<accession>A0A8H7PFW7</accession>
<sequence>MTVYLILGRHGARIHPTSNTERDGIRYLPLLVLKDLIKSNLDDRIRYITDQQKTVVFYENSELHYIAISKSNSKQALLEHLIIIQNYLAFHYGPSFPTRLSNTQPSPFQHSRISASPVTASRLSAKAGRIIDLCRQVPYLAVQPVQISEDLRKRFRTNLQEGCEQSFVTSTSEKRKSSFGSAFQALSMQSMREAIDNSPAAPSGCWSHAMLWVQDKLLVRCENVPDQTESSLDSLDLLCILTLVQDHVKKQGYSSPLQDMMADSQQSTIKPTEPQMIRQSRPSNASIDTSHSRTPESIASSAIATPPSNASSGYAPSSFVLSSKSSASNVASITNVTPVVSFSTPPQLSLMLFSNQNQHINPSEPISISDGESVRRTEPVSISRYQSRAASSPSSSLGSNLSADHEPRPVSAPLNHHRNFPIPIEPRPTSVNVLSSSLPDSSGGVPLQLSMSHGSQPTKRPTAAIRQHHRSRSSADSLSKLLPPLAQEPSHDGKVVMAWLKVNDTLEEKCIYLGPVSDGVTVVVIYNPPKPSNANMISRQLRKLQTNLRSSLADFSSFLLTKEQTHFSMLSVITNYPGLAHFVYTDGTGIMVQPIITDLRHQAEAFGTSRWRDLTVNVLNAAVKHLFKLASQYRDSCHSDVQILGVPNDLEATTRLHYVYQKLEHGRELFALYLDTLSSQQVSHLHKRLAHDMCKHKV</sequence>
<dbReference type="PANTHER" id="PTHR12761">
    <property type="entry name" value="HERMANSKY-PUDLAK SYNDROME PROTEIN 1"/>
    <property type="match status" value="1"/>
</dbReference>
<feature type="compositionally biased region" description="Polar residues" evidence="1">
    <location>
        <begin position="255"/>
        <end position="270"/>
    </location>
</feature>
<dbReference type="InterPro" id="IPR026053">
    <property type="entry name" value="HPS1"/>
</dbReference>
<dbReference type="AlphaFoldDB" id="A0A8H7PFW7"/>
<dbReference type="GO" id="GO:0005085">
    <property type="term" value="F:guanyl-nucleotide exchange factor activity"/>
    <property type="evidence" value="ECO:0007669"/>
    <property type="project" value="TreeGrafter"/>
</dbReference>
<feature type="region of interest" description="Disordered" evidence="1">
    <location>
        <begin position="362"/>
        <end position="416"/>
    </location>
</feature>
<gene>
    <name evidence="2" type="ORF">INT43_004536</name>
</gene>
<dbReference type="GO" id="GO:0031085">
    <property type="term" value="C:BLOC-3 complex"/>
    <property type="evidence" value="ECO:0007669"/>
    <property type="project" value="TreeGrafter"/>
</dbReference>
<dbReference type="EMBL" id="JAEPQZ010000015">
    <property type="protein sequence ID" value="KAG2173163.1"/>
    <property type="molecule type" value="Genomic_DNA"/>
</dbReference>
<feature type="region of interest" description="Disordered" evidence="1">
    <location>
        <begin position="450"/>
        <end position="478"/>
    </location>
</feature>
<name>A0A8H7PFW7_MORIS</name>
<dbReference type="Proteomes" id="UP000654370">
    <property type="component" value="Unassembled WGS sequence"/>
</dbReference>
<feature type="compositionally biased region" description="Low complexity" evidence="1">
    <location>
        <begin position="383"/>
        <end position="402"/>
    </location>
</feature>
<proteinExistence type="predicted"/>
<feature type="compositionally biased region" description="Polar residues" evidence="1">
    <location>
        <begin position="277"/>
        <end position="289"/>
    </location>
</feature>